<feature type="domain" description="Leucine-binding protein" evidence="4">
    <location>
        <begin position="68"/>
        <end position="394"/>
    </location>
</feature>
<evidence type="ECO:0000259" key="4">
    <source>
        <dbReference type="Pfam" id="PF13458"/>
    </source>
</evidence>
<sequence precursor="true">MRLLPLRFTSAGRLVARPRTRTALTGVLLATSLVAAACGGSSGGGSSGGTAKADSALLGPAKAATGTPVKIGWIGTGHTQAVDASAEERSAQAAADYANAHLGGLRGHPIEIVSCEDKSVPADAQACGNTFVREKVSAVAGGSPGQADPWIKIVSPAGIPTVLNLVATQTALSTKNVFLLGNPLGPFGTAAAYAREAKLSPAVVLVIDVPAASGPAKALSPIFFNNAGSKATVIAIPPGTADMTPQIQTAQKDKPALYHITGDPTFCASAIKAIKALGIKATITALDRCVGSDKGASIPGGFEGVKIMGQANQDPTTAEYKLYSAVIDAYGKGLKTVDAYTVSGYQGMLGLIRAVNAVPGTDVTPAGVTTAIKTAPATPYPIGGGATFQCNGKASPVSANICSTTGFVADASKTGTLSNFRTIDATGIYKLGAN</sequence>
<gene>
    <name evidence="5" type="ORF">FF36_04775</name>
</gene>
<feature type="signal peptide" evidence="3">
    <location>
        <begin position="1"/>
        <end position="37"/>
    </location>
</feature>
<name>A0A0D8BAD0_9ACTN</name>
<comment type="caution">
    <text evidence="5">The sequence shown here is derived from an EMBL/GenBank/DDBJ whole genome shotgun (WGS) entry which is preliminary data.</text>
</comment>
<reference evidence="6" key="1">
    <citation type="submission" date="2015-02" db="EMBL/GenBank/DDBJ databases">
        <title>Draft Genome of Frankia sp. CpI1-S.</title>
        <authorList>
            <person name="Oshone R.T."/>
            <person name="Ngom M."/>
            <person name="Ghodhbane-Gtari F."/>
            <person name="Gtari M."/>
            <person name="Morris K."/>
            <person name="Thomas K."/>
            <person name="Sen A."/>
            <person name="Tisa L.S."/>
        </authorList>
    </citation>
    <scope>NUCLEOTIDE SEQUENCE [LARGE SCALE GENOMIC DNA]</scope>
    <source>
        <strain evidence="6">CpI1-S</strain>
    </source>
</reference>
<dbReference type="EMBL" id="JYFN01000048">
    <property type="protein sequence ID" value="KJE20904.1"/>
    <property type="molecule type" value="Genomic_DNA"/>
</dbReference>
<dbReference type="SUPFAM" id="SSF53822">
    <property type="entry name" value="Periplasmic binding protein-like I"/>
    <property type="match status" value="1"/>
</dbReference>
<dbReference type="PANTHER" id="PTHR30483:SF6">
    <property type="entry name" value="PERIPLASMIC BINDING PROTEIN OF ABC TRANSPORTER FOR NATURAL AMINO ACIDS"/>
    <property type="match status" value="1"/>
</dbReference>
<dbReference type="InterPro" id="IPR051010">
    <property type="entry name" value="BCAA_transport"/>
</dbReference>
<dbReference type="Pfam" id="PF13458">
    <property type="entry name" value="Peripla_BP_6"/>
    <property type="match status" value="1"/>
</dbReference>
<dbReference type="InterPro" id="IPR028081">
    <property type="entry name" value="Leu-bd"/>
</dbReference>
<dbReference type="InterPro" id="IPR028082">
    <property type="entry name" value="Peripla_BP_I"/>
</dbReference>
<keyword evidence="6" id="KW-1185">Reference proteome</keyword>
<organism evidence="5 6">
    <name type="scientific">Frankia torreyi</name>
    <dbReference type="NCBI Taxonomy" id="1856"/>
    <lineage>
        <taxon>Bacteria</taxon>
        <taxon>Bacillati</taxon>
        <taxon>Actinomycetota</taxon>
        <taxon>Actinomycetes</taxon>
        <taxon>Frankiales</taxon>
        <taxon>Frankiaceae</taxon>
        <taxon>Frankia</taxon>
    </lineage>
</organism>
<dbReference type="Gene3D" id="3.40.50.2300">
    <property type="match status" value="2"/>
</dbReference>
<evidence type="ECO:0000256" key="1">
    <source>
        <dbReference type="ARBA" id="ARBA00010062"/>
    </source>
</evidence>
<dbReference type="RefSeq" id="WP_044887284.1">
    <property type="nucleotide sequence ID" value="NZ_JYFN01000048.1"/>
</dbReference>
<feature type="chain" id="PRO_5038331174" evidence="3">
    <location>
        <begin position="38"/>
        <end position="434"/>
    </location>
</feature>
<protein>
    <submittedName>
        <fullName evidence="5">Amino acid/amide ABC transporter substrate-binding protein, HAAT family</fullName>
    </submittedName>
</protein>
<proteinExistence type="inferred from homology"/>
<comment type="similarity">
    <text evidence="1">Belongs to the leucine-binding protein family.</text>
</comment>
<dbReference type="PATRIC" id="fig|1502723.3.peg.4747"/>
<evidence type="ECO:0000313" key="6">
    <source>
        <dbReference type="Proteomes" id="UP000032545"/>
    </source>
</evidence>
<evidence type="ECO:0000256" key="3">
    <source>
        <dbReference type="SAM" id="SignalP"/>
    </source>
</evidence>
<dbReference type="Proteomes" id="UP000032545">
    <property type="component" value="Unassembled WGS sequence"/>
</dbReference>
<accession>A0A0D8BAD0</accession>
<reference evidence="5 6" key="2">
    <citation type="journal article" date="2016" name="Genome Announc.">
        <title>Permanent Draft Genome Sequences for Two Variants of Frankia sp. Strain CpI1, the First Frankia Strain Isolated from Root Nodules of Comptonia peregrina.</title>
        <authorList>
            <person name="Oshone R."/>
            <person name="Hurst S.G.IV."/>
            <person name="Abebe-Akele F."/>
            <person name="Simpson S."/>
            <person name="Morris K."/>
            <person name="Thomas W.K."/>
            <person name="Tisa L.S."/>
        </authorList>
    </citation>
    <scope>NUCLEOTIDE SEQUENCE [LARGE SCALE GENOMIC DNA]</scope>
    <source>
        <strain evidence="6">CpI1-S</strain>
    </source>
</reference>
<evidence type="ECO:0000313" key="5">
    <source>
        <dbReference type="EMBL" id="KJE20904.1"/>
    </source>
</evidence>
<dbReference type="OrthoDB" id="5169139at2"/>
<evidence type="ECO:0000256" key="2">
    <source>
        <dbReference type="ARBA" id="ARBA00022729"/>
    </source>
</evidence>
<dbReference type="AlphaFoldDB" id="A0A0D8BAD0"/>
<dbReference type="PANTHER" id="PTHR30483">
    <property type="entry name" value="LEUCINE-SPECIFIC-BINDING PROTEIN"/>
    <property type="match status" value="1"/>
</dbReference>
<keyword evidence="2 3" id="KW-0732">Signal</keyword>